<dbReference type="InterPro" id="IPR007197">
    <property type="entry name" value="rSAM"/>
</dbReference>
<evidence type="ECO:0000313" key="8">
    <source>
        <dbReference type="EMBL" id="MCB8875719.1"/>
    </source>
</evidence>
<protein>
    <submittedName>
        <fullName evidence="8">MSMEG_0568 family radical SAM protein</fullName>
    </submittedName>
</protein>
<keyword evidence="4" id="KW-0479">Metal-binding</keyword>
<gene>
    <name evidence="8" type="ORF">ASILVAE211_11040</name>
</gene>
<name>A0A963YRM6_9PROT</name>
<feature type="domain" description="Radical SAM core" evidence="7">
    <location>
        <begin position="127"/>
        <end position="358"/>
    </location>
</feature>
<evidence type="ECO:0000256" key="1">
    <source>
        <dbReference type="ARBA" id="ARBA00001966"/>
    </source>
</evidence>
<dbReference type="PROSITE" id="PS51918">
    <property type="entry name" value="RADICAL_SAM"/>
    <property type="match status" value="1"/>
</dbReference>
<keyword evidence="5" id="KW-0408">Iron</keyword>
<comment type="cofactor">
    <cofactor evidence="1">
        <name>[4Fe-4S] cluster</name>
        <dbReference type="ChEBI" id="CHEBI:49883"/>
    </cofactor>
</comment>
<dbReference type="SMART" id="SM00729">
    <property type="entry name" value="Elp3"/>
    <property type="match status" value="1"/>
</dbReference>
<keyword evidence="2" id="KW-0004">4Fe-4S</keyword>
<evidence type="ECO:0000256" key="6">
    <source>
        <dbReference type="ARBA" id="ARBA00023014"/>
    </source>
</evidence>
<dbReference type="Gene3D" id="3.20.20.70">
    <property type="entry name" value="Aldolase class I"/>
    <property type="match status" value="1"/>
</dbReference>
<evidence type="ECO:0000256" key="5">
    <source>
        <dbReference type="ARBA" id="ARBA00023004"/>
    </source>
</evidence>
<dbReference type="EMBL" id="JAESVB010000004">
    <property type="protein sequence ID" value="MCB8875719.1"/>
    <property type="molecule type" value="Genomic_DNA"/>
</dbReference>
<dbReference type="AlphaFoldDB" id="A0A963YRM6"/>
<evidence type="ECO:0000256" key="4">
    <source>
        <dbReference type="ARBA" id="ARBA00022723"/>
    </source>
</evidence>
<dbReference type="InterPro" id="IPR013785">
    <property type="entry name" value="Aldolase_TIM"/>
</dbReference>
<dbReference type="GO" id="GO:0051539">
    <property type="term" value="F:4 iron, 4 sulfur cluster binding"/>
    <property type="evidence" value="ECO:0007669"/>
    <property type="project" value="UniProtKB-KW"/>
</dbReference>
<comment type="caution">
    <text evidence="8">The sequence shown here is derived from an EMBL/GenBank/DDBJ whole genome shotgun (WGS) entry which is preliminary data.</text>
</comment>
<dbReference type="InterPro" id="IPR016779">
    <property type="entry name" value="rSAM_MSMEG0568"/>
</dbReference>
<dbReference type="PIRSF" id="PIRSF020870">
    <property type="entry name" value="Radical_SAM_bac_prd"/>
    <property type="match status" value="1"/>
</dbReference>
<keyword evidence="6" id="KW-0411">Iron-sulfur</keyword>
<evidence type="ECO:0000259" key="7">
    <source>
        <dbReference type="PROSITE" id="PS51918"/>
    </source>
</evidence>
<accession>A0A963YRM6</accession>
<dbReference type="NCBIfam" id="NF045502">
    <property type="entry name" value="variant_rSAM"/>
    <property type="match status" value="1"/>
</dbReference>
<dbReference type="Proteomes" id="UP000708298">
    <property type="component" value="Unassembled WGS sequence"/>
</dbReference>
<reference evidence="8" key="2">
    <citation type="submission" date="2021-01" db="EMBL/GenBank/DDBJ databases">
        <authorList>
            <person name="Mieszkin S."/>
            <person name="Pouder E."/>
            <person name="Alain K."/>
        </authorList>
    </citation>
    <scope>NUCLEOTIDE SEQUENCE</scope>
    <source>
        <strain evidence="8">HW T2.11</strain>
    </source>
</reference>
<organism evidence="8 9">
    <name type="scientific">Acidisoma silvae</name>
    <dbReference type="NCBI Taxonomy" id="2802396"/>
    <lineage>
        <taxon>Bacteria</taxon>
        <taxon>Pseudomonadati</taxon>
        <taxon>Pseudomonadota</taxon>
        <taxon>Alphaproteobacteria</taxon>
        <taxon>Acetobacterales</taxon>
        <taxon>Acidocellaceae</taxon>
        <taxon>Acidisoma</taxon>
    </lineage>
</organism>
<keyword evidence="3" id="KW-0949">S-adenosyl-L-methionine</keyword>
<dbReference type="SUPFAM" id="SSF102114">
    <property type="entry name" value="Radical SAM enzymes"/>
    <property type="match status" value="1"/>
</dbReference>
<dbReference type="CDD" id="cd01335">
    <property type="entry name" value="Radical_SAM"/>
    <property type="match status" value="1"/>
</dbReference>
<dbReference type="SFLD" id="SFLDS00029">
    <property type="entry name" value="Radical_SAM"/>
    <property type="match status" value="1"/>
</dbReference>
<dbReference type="GO" id="GO:0044689">
    <property type="term" value="F:7,8-didemethyl-8-hydroxy-5-deazariboflavin synthase activity"/>
    <property type="evidence" value="ECO:0007669"/>
    <property type="project" value="TreeGrafter"/>
</dbReference>
<dbReference type="Pfam" id="PF04055">
    <property type="entry name" value="Radical_SAM"/>
    <property type="match status" value="1"/>
</dbReference>
<dbReference type="InterPro" id="IPR006638">
    <property type="entry name" value="Elp3/MiaA/NifB-like_rSAM"/>
</dbReference>
<reference evidence="8" key="1">
    <citation type="journal article" date="2021" name="Microorganisms">
        <title>Acidisoma silvae sp. nov. and Acidisomacellulosilytica sp. nov., Two Acidophilic Bacteria Isolated from Decaying Wood, Hydrolyzing Cellulose and Producing Poly-3-hydroxybutyrate.</title>
        <authorList>
            <person name="Mieszkin S."/>
            <person name="Pouder E."/>
            <person name="Uroz S."/>
            <person name="Simon-Colin C."/>
            <person name="Alain K."/>
        </authorList>
    </citation>
    <scope>NUCLEOTIDE SEQUENCE</scope>
    <source>
        <strain evidence="8">HW T2.11</strain>
    </source>
</reference>
<sequence>MQTSLSERRPLPSPPPALSRHLITDLQSLGLRLADPEAGAAGRRGGAGPSDHKAITLGGQTVMVPIYTGQAQTSPFEAGLPDDLGRRILLRDGAPVGRITFPRPPRFYGMQTLDGIPYWKIAVLHGADVLATTLMQTCIRYNDRRTACQFCAIGQSLEAGRTIAHKTPAQLAEVARAAVMLDGVKHMVMTTGTPNVIDRGASLLCDSAVAIKAAVDLPIQGQCEPPRDHEWFGRMRDAGIDTLGMHLEAATQAVRARIMPGKATVSVDRYKEAFAQAVPVFGRGQVSTYILAGLGDTASEILSLCEELVGMGVYPFVVPFIPITGTPLENHAPPTPDFMHSVLAPLGQMLSEAGLQAATVKAGCAKCSACSSIASYGG</sequence>
<dbReference type="PANTHER" id="PTHR43076:SF1">
    <property type="entry name" value="LIPOYL SYNTHASE 2"/>
    <property type="match status" value="1"/>
</dbReference>
<dbReference type="SFLD" id="SFLDG01107">
    <property type="entry name" value="Uncharacterised_Radical_SAM_Su"/>
    <property type="match status" value="1"/>
</dbReference>
<evidence type="ECO:0000256" key="3">
    <source>
        <dbReference type="ARBA" id="ARBA00022691"/>
    </source>
</evidence>
<evidence type="ECO:0000256" key="2">
    <source>
        <dbReference type="ARBA" id="ARBA00022485"/>
    </source>
</evidence>
<dbReference type="GO" id="GO:0046872">
    <property type="term" value="F:metal ion binding"/>
    <property type="evidence" value="ECO:0007669"/>
    <property type="project" value="UniProtKB-KW"/>
</dbReference>
<evidence type="ECO:0000313" key="9">
    <source>
        <dbReference type="Proteomes" id="UP000708298"/>
    </source>
</evidence>
<dbReference type="InterPro" id="IPR034405">
    <property type="entry name" value="F420"/>
</dbReference>
<dbReference type="InterPro" id="IPR058240">
    <property type="entry name" value="rSAM_sf"/>
</dbReference>
<proteinExistence type="predicted"/>
<dbReference type="PANTHER" id="PTHR43076">
    <property type="entry name" value="FO SYNTHASE (COFH)"/>
    <property type="match status" value="1"/>
</dbReference>
<dbReference type="NCBIfam" id="TIGR04043">
    <property type="entry name" value="rSAM_MSMEG_0568"/>
    <property type="match status" value="1"/>
</dbReference>
<keyword evidence="9" id="KW-1185">Reference proteome</keyword>